<proteinExistence type="inferred from homology"/>
<keyword evidence="6" id="KW-1185">Reference proteome</keyword>
<comment type="similarity">
    <text evidence="1">Belongs to the ATP-dependent AMP-binding enzyme family.</text>
</comment>
<dbReference type="InterPro" id="IPR042099">
    <property type="entry name" value="ANL_N_sf"/>
</dbReference>
<dbReference type="PROSITE" id="PS00455">
    <property type="entry name" value="AMP_BINDING"/>
    <property type="match status" value="1"/>
</dbReference>
<dbReference type="Pfam" id="PF13193">
    <property type="entry name" value="AMP-binding_C"/>
    <property type="match status" value="1"/>
</dbReference>
<accession>A0ABW5RAK5</accession>
<dbReference type="InterPro" id="IPR025110">
    <property type="entry name" value="AMP-bd_C"/>
</dbReference>
<evidence type="ECO:0000313" key="5">
    <source>
        <dbReference type="EMBL" id="MFD2671968.1"/>
    </source>
</evidence>
<dbReference type="EMBL" id="JBHUMM010000023">
    <property type="protein sequence ID" value="MFD2671968.1"/>
    <property type="molecule type" value="Genomic_DNA"/>
</dbReference>
<dbReference type="InterPro" id="IPR000873">
    <property type="entry name" value="AMP-dep_synth/lig_dom"/>
</dbReference>
<dbReference type="Pfam" id="PF00501">
    <property type="entry name" value="AMP-binding"/>
    <property type="match status" value="1"/>
</dbReference>
<dbReference type="PANTHER" id="PTHR43201">
    <property type="entry name" value="ACYL-COA SYNTHETASE"/>
    <property type="match status" value="1"/>
</dbReference>
<evidence type="ECO:0000256" key="2">
    <source>
        <dbReference type="ARBA" id="ARBA00022598"/>
    </source>
</evidence>
<feature type="domain" description="AMP-dependent synthetase/ligase" evidence="3">
    <location>
        <begin position="9"/>
        <end position="348"/>
    </location>
</feature>
<dbReference type="SUPFAM" id="SSF56801">
    <property type="entry name" value="Acetyl-CoA synthetase-like"/>
    <property type="match status" value="1"/>
</dbReference>
<dbReference type="Gene3D" id="3.30.300.30">
    <property type="match status" value="1"/>
</dbReference>
<dbReference type="Gene3D" id="3.40.50.12780">
    <property type="entry name" value="N-terminal domain of ligase-like"/>
    <property type="match status" value="1"/>
</dbReference>
<reference evidence="6" key="1">
    <citation type="journal article" date="2019" name="Int. J. Syst. Evol. Microbiol.">
        <title>The Global Catalogue of Microorganisms (GCM) 10K type strain sequencing project: providing services to taxonomists for standard genome sequencing and annotation.</title>
        <authorList>
            <consortium name="The Broad Institute Genomics Platform"/>
            <consortium name="The Broad Institute Genome Sequencing Center for Infectious Disease"/>
            <person name="Wu L."/>
            <person name="Ma J."/>
        </authorList>
    </citation>
    <scope>NUCLEOTIDE SEQUENCE [LARGE SCALE GENOMIC DNA]</scope>
    <source>
        <strain evidence="6">KCTC 33676</strain>
    </source>
</reference>
<dbReference type="PANTHER" id="PTHR43201:SF5">
    <property type="entry name" value="MEDIUM-CHAIN ACYL-COA LIGASE ACSF2, MITOCHONDRIAL"/>
    <property type="match status" value="1"/>
</dbReference>
<dbReference type="InterPro" id="IPR045851">
    <property type="entry name" value="AMP-bd_C_sf"/>
</dbReference>
<dbReference type="InterPro" id="IPR020845">
    <property type="entry name" value="AMP-binding_CS"/>
</dbReference>
<dbReference type="RefSeq" id="WP_379929442.1">
    <property type="nucleotide sequence ID" value="NZ_JBHUMM010000023.1"/>
</dbReference>
<sequence>MTIWHKLVEQAQNQPDAPFIALEGEDISYGQFSDEVRRAATYLKQTFSLSRGDRVVLCFGNELEYLLAYFASWCLGLTVIPVDLDCRPRVLVQIVADAQPKLILHSARKQLVEDSAVSTAVFPSNKVYRDISWDEDASTQEGDNQNHPALIMYTSGTTGAPKGVMLSHSSILFTAERIIEWSGMNRDDRELTVLRLTHSFGLGHIHSYVLLGAQIILHESAQHISHMLQRIKNMRATGMPATPALIKVLLSMYKQEFIETCRHLSYIIINTAPIEEEVVQELLEVLPHTRIYMYYGLTEASRTTYISYRDFPDKLSSAGQAPEGVAVRLDATTSEIQVNGRNLMMGYLNHADSFLSDGWFATGDIGWMDEDGFLYVSGRLKEQINVDGLKVAPAEVEKVLLMHPLIQACIVFAVPDNMTHEKVVSAVVLKEGVIWTAKLEVEMKKHCKQQLEIYKIPKTIQAWDAIPLTDSGKPKRLEARSRWRGE</sequence>
<name>A0ABW5RAK5_9BACL</name>
<evidence type="ECO:0000256" key="1">
    <source>
        <dbReference type="ARBA" id="ARBA00006432"/>
    </source>
</evidence>
<protein>
    <submittedName>
        <fullName evidence="5">Class I adenylate-forming enzyme family protein</fullName>
    </submittedName>
</protein>
<comment type="caution">
    <text evidence="5">The sequence shown here is derived from an EMBL/GenBank/DDBJ whole genome shotgun (WGS) entry which is preliminary data.</text>
</comment>
<organism evidence="5 6">
    <name type="scientific">Marinicrinis sediminis</name>
    <dbReference type="NCBI Taxonomy" id="1652465"/>
    <lineage>
        <taxon>Bacteria</taxon>
        <taxon>Bacillati</taxon>
        <taxon>Bacillota</taxon>
        <taxon>Bacilli</taxon>
        <taxon>Bacillales</taxon>
        <taxon>Paenibacillaceae</taxon>
    </lineage>
</organism>
<feature type="domain" description="AMP-binding enzyme C-terminal" evidence="4">
    <location>
        <begin position="395"/>
        <end position="473"/>
    </location>
</feature>
<keyword evidence="2" id="KW-0436">Ligase</keyword>
<evidence type="ECO:0000259" key="4">
    <source>
        <dbReference type="Pfam" id="PF13193"/>
    </source>
</evidence>
<gene>
    <name evidence="5" type="ORF">ACFSUC_10165</name>
</gene>
<evidence type="ECO:0000259" key="3">
    <source>
        <dbReference type="Pfam" id="PF00501"/>
    </source>
</evidence>
<evidence type="ECO:0000313" key="6">
    <source>
        <dbReference type="Proteomes" id="UP001597497"/>
    </source>
</evidence>
<dbReference type="Proteomes" id="UP001597497">
    <property type="component" value="Unassembled WGS sequence"/>
</dbReference>